<evidence type="ECO:0000256" key="2">
    <source>
        <dbReference type="ARBA" id="ARBA00005982"/>
    </source>
</evidence>
<keyword evidence="4 6" id="KW-1133">Transmembrane helix</keyword>
<sequence>MAPEEGCTEESLTTGEKPRVYGSIGSLEKEKQTLGAVADPAVGVGIPVVCWFILVVELCERLSFYTFTGSQAFFLEHLGFSLASAGGLNATMWTFCTVLAVVASWAADVALGRYATILAAGGVYFAGTGVASIAAWPGVNSAALYLMGVMVLLPLGTAGIKANISNFGADQYDTSDPASARAQERFFSIFYLSINVGAGVSFGFFTTFASNGGLGVPKSHGYFAAYALMTLCMGLAVCIFRAGRSSYKVHPLQDSSALASVARSLLLASRAGCWRATVVYGGAWLLLATVALSTLQACAPHLGNSMMAAAFCSAGLGTLAIVLPCLRPSWLGAWREEGPEPWELEVQGFLRVLPVLFTGNLAFGALYNCMQFWYQLQACQMDVRIGAGGFQLSGSFFNIADCLAIVIFTPVLVDWLNPIIEQAMGLQLRHGLKFAFGMLVAIVSVIVAARLEQMRRGAAVLPAVSNCAPAGISMSDVRASWMMVPFFLMGIGEIYCQPTLLHFAYSKSPATMRTLATATSFFISGISSAIFAVVVAALSPIIPNDLSTGHLEYGYFVNISMAVVFYLFFVLVLSFAPGDAAQS</sequence>
<dbReference type="InterPro" id="IPR036259">
    <property type="entry name" value="MFS_trans_sf"/>
</dbReference>
<organism evidence="7">
    <name type="scientific">Pyrodinium bahamense</name>
    <dbReference type="NCBI Taxonomy" id="73915"/>
    <lineage>
        <taxon>Eukaryota</taxon>
        <taxon>Sar</taxon>
        <taxon>Alveolata</taxon>
        <taxon>Dinophyceae</taxon>
        <taxon>Gonyaulacales</taxon>
        <taxon>Pyrocystaceae</taxon>
        <taxon>Pyrodinium</taxon>
    </lineage>
</organism>
<dbReference type="Pfam" id="PF00854">
    <property type="entry name" value="PTR2"/>
    <property type="match status" value="2"/>
</dbReference>
<proteinExistence type="inferred from homology"/>
<dbReference type="SUPFAM" id="SSF103473">
    <property type="entry name" value="MFS general substrate transporter"/>
    <property type="match status" value="2"/>
</dbReference>
<dbReference type="Gene3D" id="1.20.1250.20">
    <property type="entry name" value="MFS general substrate transporter like domains"/>
    <property type="match status" value="1"/>
</dbReference>
<name>A0A7S0AAY5_9DINO</name>
<feature type="transmembrane region" description="Helical" evidence="6">
    <location>
        <begin position="273"/>
        <end position="295"/>
    </location>
</feature>
<dbReference type="GO" id="GO:0022857">
    <property type="term" value="F:transmembrane transporter activity"/>
    <property type="evidence" value="ECO:0007669"/>
    <property type="project" value="InterPro"/>
</dbReference>
<evidence type="ECO:0000256" key="3">
    <source>
        <dbReference type="ARBA" id="ARBA00022692"/>
    </source>
</evidence>
<dbReference type="GO" id="GO:0016020">
    <property type="term" value="C:membrane"/>
    <property type="evidence" value="ECO:0007669"/>
    <property type="project" value="UniProtKB-SubCell"/>
</dbReference>
<keyword evidence="5 6" id="KW-0472">Membrane</keyword>
<keyword evidence="3 6" id="KW-0812">Transmembrane</keyword>
<feature type="transmembrane region" description="Helical" evidence="6">
    <location>
        <begin position="553"/>
        <end position="576"/>
    </location>
</feature>
<reference evidence="7" key="1">
    <citation type="submission" date="2021-01" db="EMBL/GenBank/DDBJ databases">
        <authorList>
            <person name="Corre E."/>
            <person name="Pelletier E."/>
            <person name="Niang G."/>
            <person name="Scheremetjew M."/>
            <person name="Finn R."/>
            <person name="Kale V."/>
            <person name="Holt S."/>
            <person name="Cochrane G."/>
            <person name="Meng A."/>
            <person name="Brown T."/>
            <person name="Cohen L."/>
        </authorList>
    </citation>
    <scope>NUCLEOTIDE SEQUENCE</scope>
    <source>
        <strain evidence="7">Pbaha01</strain>
    </source>
</reference>
<gene>
    <name evidence="7" type="ORF">PBAH0796_LOCUS13087</name>
</gene>
<feature type="transmembrane region" description="Helical" evidence="6">
    <location>
        <begin position="221"/>
        <end position="240"/>
    </location>
</feature>
<dbReference type="PANTHER" id="PTHR11654">
    <property type="entry name" value="OLIGOPEPTIDE TRANSPORTER-RELATED"/>
    <property type="match status" value="1"/>
</dbReference>
<feature type="transmembrane region" description="Helical" evidence="6">
    <location>
        <begin position="114"/>
        <end position="136"/>
    </location>
</feature>
<feature type="transmembrane region" description="Helical" evidence="6">
    <location>
        <begin position="189"/>
        <end position="209"/>
    </location>
</feature>
<feature type="transmembrane region" description="Helical" evidence="6">
    <location>
        <begin position="394"/>
        <end position="413"/>
    </location>
</feature>
<feature type="transmembrane region" description="Helical" evidence="6">
    <location>
        <begin position="434"/>
        <end position="451"/>
    </location>
</feature>
<dbReference type="EMBL" id="HBEG01021654">
    <property type="protein sequence ID" value="CAD8357720.1"/>
    <property type="molecule type" value="Transcribed_RNA"/>
</dbReference>
<evidence type="ECO:0000256" key="5">
    <source>
        <dbReference type="ARBA" id="ARBA00023136"/>
    </source>
</evidence>
<feature type="transmembrane region" description="Helical" evidence="6">
    <location>
        <begin position="36"/>
        <end position="58"/>
    </location>
</feature>
<feature type="transmembrane region" description="Helical" evidence="6">
    <location>
        <begin position="78"/>
        <end position="102"/>
    </location>
</feature>
<dbReference type="InterPro" id="IPR000109">
    <property type="entry name" value="POT_fam"/>
</dbReference>
<accession>A0A7S0AAY5</accession>
<comment type="similarity">
    <text evidence="2">Belongs to the major facilitator superfamily. Proton-dependent oligopeptide transporter (POT/PTR) (TC 2.A.17) family.</text>
</comment>
<evidence type="ECO:0000313" key="7">
    <source>
        <dbReference type="EMBL" id="CAD8357720.1"/>
    </source>
</evidence>
<feature type="transmembrane region" description="Helical" evidence="6">
    <location>
        <begin position="352"/>
        <end position="374"/>
    </location>
</feature>
<evidence type="ECO:0000256" key="4">
    <source>
        <dbReference type="ARBA" id="ARBA00022989"/>
    </source>
</evidence>
<evidence type="ECO:0000256" key="6">
    <source>
        <dbReference type="SAM" id="Phobius"/>
    </source>
</evidence>
<feature type="transmembrane region" description="Helical" evidence="6">
    <location>
        <begin position="142"/>
        <end position="160"/>
    </location>
</feature>
<feature type="transmembrane region" description="Helical" evidence="6">
    <location>
        <begin position="515"/>
        <end position="541"/>
    </location>
</feature>
<dbReference type="AlphaFoldDB" id="A0A7S0AAY5"/>
<protein>
    <submittedName>
        <fullName evidence="7">Uncharacterized protein</fullName>
    </submittedName>
</protein>
<comment type="subcellular location">
    <subcellularLocation>
        <location evidence="1">Membrane</location>
        <topology evidence="1">Multi-pass membrane protein</topology>
    </subcellularLocation>
</comment>
<evidence type="ECO:0000256" key="1">
    <source>
        <dbReference type="ARBA" id="ARBA00004141"/>
    </source>
</evidence>